<keyword evidence="2" id="KW-1133">Transmembrane helix</keyword>
<proteinExistence type="predicted"/>
<organism evidence="3">
    <name type="scientific">Spodoptera frugiperda</name>
    <name type="common">Fall armyworm</name>
    <dbReference type="NCBI Taxonomy" id="7108"/>
    <lineage>
        <taxon>Eukaryota</taxon>
        <taxon>Metazoa</taxon>
        <taxon>Ecdysozoa</taxon>
        <taxon>Arthropoda</taxon>
        <taxon>Hexapoda</taxon>
        <taxon>Insecta</taxon>
        <taxon>Pterygota</taxon>
        <taxon>Neoptera</taxon>
        <taxon>Endopterygota</taxon>
        <taxon>Lepidoptera</taxon>
        <taxon>Glossata</taxon>
        <taxon>Ditrysia</taxon>
        <taxon>Noctuoidea</taxon>
        <taxon>Noctuidae</taxon>
        <taxon>Amphipyrinae</taxon>
        <taxon>Spodoptera</taxon>
    </lineage>
</organism>
<sequence length="168" mass="19196">MEDKIRRKSVNDQTDHLMASNHSRPWTPETPEALQGSRLFTGEVFQLSDAAIHHFIQCDRGETSNPLRLSSTSNFMDKSRGSKGWNPLALKIMAILIFFLLFLISKVFYSRRGRQRCTLWHVMPMYNVYPLFTIYVPGNTLPDPAIEPETPSPTVALATTRPTRQTTQ</sequence>
<dbReference type="EMBL" id="ODYU01006203">
    <property type="protein sequence ID" value="SOQ47843.1"/>
    <property type="molecule type" value="Genomic_DNA"/>
</dbReference>
<feature type="region of interest" description="Disordered" evidence="1">
    <location>
        <begin position="1"/>
        <end position="29"/>
    </location>
</feature>
<evidence type="ECO:0000256" key="2">
    <source>
        <dbReference type="SAM" id="Phobius"/>
    </source>
</evidence>
<evidence type="ECO:0000313" key="3">
    <source>
        <dbReference type="EMBL" id="SOQ47843.1"/>
    </source>
</evidence>
<gene>
    <name evidence="3" type="ORF">SFRICE_030268</name>
</gene>
<dbReference type="AlphaFoldDB" id="A0A2H1W483"/>
<feature type="region of interest" description="Disordered" evidence="1">
    <location>
        <begin position="145"/>
        <end position="168"/>
    </location>
</feature>
<accession>A0A2H1W483</accession>
<evidence type="ECO:0000256" key="1">
    <source>
        <dbReference type="SAM" id="MobiDB-lite"/>
    </source>
</evidence>
<keyword evidence="2" id="KW-0812">Transmembrane</keyword>
<keyword evidence="2" id="KW-0472">Membrane</keyword>
<protein>
    <submittedName>
        <fullName evidence="3">SFRICE_030268</fullName>
    </submittedName>
</protein>
<feature type="compositionally biased region" description="Basic and acidic residues" evidence="1">
    <location>
        <begin position="1"/>
        <end position="15"/>
    </location>
</feature>
<reference evidence="3" key="1">
    <citation type="submission" date="2016-07" db="EMBL/GenBank/DDBJ databases">
        <authorList>
            <person name="Bretaudeau A."/>
        </authorList>
    </citation>
    <scope>NUCLEOTIDE SEQUENCE</scope>
    <source>
        <strain evidence="3">Rice</strain>
        <tissue evidence="3">Whole body</tissue>
    </source>
</reference>
<name>A0A2H1W483_SPOFR</name>
<feature type="transmembrane region" description="Helical" evidence="2">
    <location>
        <begin position="88"/>
        <end position="109"/>
    </location>
</feature>